<dbReference type="Proteomes" id="UP000243494">
    <property type="component" value="Unassembled WGS sequence"/>
</dbReference>
<sequence>MRKKKKQWCSCTPQYESCNPCEKSVDTWKPASTCKLTNNCKSCKKPTKKYVDCSCEDYESTCVEKCENLAKKAQELFDKASESECQATQTYDQAKECEKSAQVLSAKANNLLQKAKCNEKESKAAECKAKELMEKSDQLSQDAKCLFKEAEKAQNQADINCEKAKCLYEKAQELNKNAKNLYAQAMKCNEKALECFKVEGEKIKAYQMNSKKCEDMISKCNVKLDKCDKNVKGICDKQTMCQEDIICDKNANCGCQMPKKKVCNNEYLNCDAMCNTKNYCLENENEDDEIIYVEESDLCTGNLCSSYVNPMYNMAPMQYMGNMCNKYPSLDMPYMNPYMCKCQDMNDMWMNYYMMMQNMMSLDDM</sequence>
<organism evidence="2 3">
    <name type="scientific">Romboutsia maritimum</name>
    <dbReference type="NCBI Taxonomy" id="2020948"/>
    <lineage>
        <taxon>Bacteria</taxon>
        <taxon>Bacillati</taxon>
        <taxon>Bacillota</taxon>
        <taxon>Clostridia</taxon>
        <taxon>Peptostreptococcales</taxon>
        <taxon>Peptostreptococcaceae</taxon>
        <taxon>Romboutsia</taxon>
    </lineage>
</organism>
<evidence type="ECO:0000313" key="3">
    <source>
        <dbReference type="Proteomes" id="UP000243494"/>
    </source>
</evidence>
<evidence type="ECO:0000313" key="2">
    <source>
        <dbReference type="EMBL" id="RDY24708.1"/>
    </source>
</evidence>
<accession>A0A371IW63</accession>
<dbReference type="RefSeq" id="WP_095404933.1">
    <property type="nucleotide sequence ID" value="NZ_NOJZ02000001.1"/>
</dbReference>
<feature type="coiled-coil region" evidence="1">
    <location>
        <begin position="63"/>
        <end position="191"/>
    </location>
</feature>
<protein>
    <submittedName>
        <fullName evidence="2">Uncharacterized protein</fullName>
    </submittedName>
</protein>
<name>A0A371IW63_9FIRM</name>
<proteinExistence type="predicted"/>
<keyword evidence="3" id="KW-1185">Reference proteome</keyword>
<dbReference type="OrthoDB" id="1758137at2"/>
<gene>
    <name evidence="2" type="ORF">CHF27_000475</name>
</gene>
<reference evidence="2 3" key="1">
    <citation type="journal article" date="2017" name="Genome Announc.">
        <title>Draft Genome Sequence of Romboutsia maritimum sp. nov. Strain CCRI-22766(T), Isolated from Coastal Estuarine Mud.</title>
        <authorList>
            <person name="Maheux A.F."/>
            <person name="Boudreau D.K."/>
            <person name="Berube E."/>
            <person name="Boissinot M."/>
            <person name="Raymond F."/>
            <person name="Brodeur S."/>
            <person name="Corbeil J."/>
            <person name="Brightwell G."/>
            <person name="Broda D."/>
            <person name="Omar R.F."/>
            <person name="Bergeron M.G."/>
        </authorList>
    </citation>
    <scope>NUCLEOTIDE SEQUENCE [LARGE SCALE GENOMIC DNA]</scope>
    <source>
        <strain evidence="2 3">CCRI-22766</strain>
    </source>
</reference>
<keyword evidence="1" id="KW-0175">Coiled coil</keyword>
<evidence type="ECO:0000256" key="1">
    <source>
        <dbReference type="SAM" id="Coils"/>
    </source>
</evidence>
<dbReference type="EMBL" id="NOJZ02000001">
    <property type="protein sequence ID" value="RDY24708.1"/>
    <property type="molecule type" value="Genomic_DNA"/>
</dbReference>
<comment type="caution">
    <text evidence="2">The sequence shown here is derived from an EMBL/GenBank/DDBJ whole genome shotgun (WGS) entry which is preliminary data.</text>
</comment>
<dbReference type="AlphaFoldDB" id="A0A371IW63"/>